<evidence type="ECO:0000313" key="6">
    <source>
        <dbReference type="EMBL" id="NMH92569.1"/>
    </source>
</evidence>
<dbReference type="RefSeq" id="WP_169413280.1">
    <property type="nucleotide sequence ID" value="NZ_JAAXKZ010000042.1"/>
</dbReference>
<dbReference type="Gene3D" id="3.30.470.30">
    <property type="entry name" value="DNA ligase/mRNA capping enzyme"/>
    <property type="match status" value="1"/>
</dbReference>
<protein>
    <recommendedName>
        <fullName evidence="2">DNA ligase (ATP)</fullName>
        <ecNumber evidence="2">6.5.1.1</ecNumber>
    </recommendedName>
</protein>
<organism evidence="6 7">
    <name type="scientific">Pseudonocardia bannensis</name>
    <dbReference type="NCBI Taxonomy" id="630973"/>
    <lineage>
        <taxon>Bacteria</taxon>
        <taxon>Bacillati</taxon>
        <taxon>Actinomycetota</taxon>
        <taxon>Actinomycetes</taxon>
        <taxon>Pseudonocardiales</taxon>
        <taxon>Pseudonocardiaceae</taxon>
        <taxon>Pseudonocardia</taxon>
    </lineage>
</organism>
<dbReference type="GO" id="GO:0006310">
    <property type="term" value="P:DNA recombination"/>
    <property type="evidence" value="ECO:0007669"/>
    <property type="project" value="InterPro"/>
</dbReference>
<dbReference type="InterPro" id="IPR014146">
    <property type="entry name" value="LigD_ligase_dom"/>
</dbReference>
<dbReference type="EMBL" id="JAAXKZ010000042">
    <property type="protein sequence ID" value="NMH92569.1"/>
    <property type="molecule type" value="Genomic_DNA"/>
</dbReference>
<evidence type="ECO:0000256" key="2">
    <source>
        <dbReference type="ARBA" id="ARBA00012727"/>
    </source>
</evidence>
<comment type="similarity">
    <text evidence="1">Belongs to the ATP-dependent DNA ligase family.</text>
</comment>
<sequence>MLAQLGAPPLNSDGSWAIEYKWDGVRGLVTVAGEHVRVRSRNAKNVSGTFPELAGLSAALDGRPAVLDGEVVALDRNGRPDFGRIQRRLGVPRPSARLLTTVPVVYVIFDLLGVDGTPLLDQPYEKRRAKLDTLGLTGPVVQIPPYVTGLSGATMLRTAAEHGLEGIVAKKLDSTYRPGRRSPSWRKSPLRKRISVVIGGWTTGQGGRTGGLGALLLGRPTPAGLRYLGHCGTGWDQPTARQLQQALAALTRPDSPFAAPLPPAEARAARWVAPVLVGDVEYRALTAEGRLRHPSWKGLRPDLSPGQ</sequence>
<dbReference type="CDD" id="cd07906">
    <property type="entry name" value="Adenylation_DNA_ligase_LigD_LigC"/>
    <property type="match status" value="1"/>
</dbReference>
<proteinExistence type="inferred from homology"/>
<evidence type="ECO:0000256" key="3">
    <source>
        <dbReference type="ARBA" id="ARBA00022598"/>
    </source>
</evidence>
<dbReference type="PROSITE" id="PS00697">
    <property type="entry name" value="DNA_LIGASE_A1"/>
    <property type="match status" value="1"/>
</dbReference>
<dbReference type="GO" id="GO:0003910">
    <property type="term" value="F:DNA ligase (ATP) activity"/>
    <property type="evidence" value="ECO:0007669"/>
    <property type="project" value="UniProtKB-EC"/>
</dbReference>
<comment type="catalytic activity">
    <reaction evidence="4">
        <text>ATP + (deoxyribonucleotide)n-3'-hydroxyl + 5'-phospho-(deoxyribonucleotide)m = (deoxyribonucleotide)n+m + AMP + diphosphate.</text>
        <dbReference type="EC" id="6.5.1.1"/>
    </reaction>
</comment>
<dbReference type="InterPro" id="IPR016059">
    <property type="entry name" value="DNA_ligase_ATP-dep_CS"/>
</dbReference>
<keyword evidence="3 6" id="KW-0436">Ligase</keyword>
<dbReference type="CDD" id="cd07971">
    <property type="entry name" value="OBF_DNA_ligase_LigD"/>
    <property type="match status" value="1"/>
</dbReference>
<dbReference type="Gene3D" id="3.30.1490.70">
    <property type="match status" value="1"/>
</dbReference>
<dbReference type="NCBIfam" id="TIGR02779">
    <property type="entry name" value="NHEJ_ligase_lig"/>
    <property type="match status" value="1"/>
</dbReference>
<dbReference type="PROSITE" id="PS50160">
    <property type="entry name" value="DNA_LIGASE_A3"/>
    <property type="match status" value="1"/>
</dbReference>
<dbReference type="AlphaFoldDB" id="A0A848DJ52"/>
<dbReference type="InterPro" id="IPR012340">
    <property type="entry name" value="NA-bd_OB-fold"/>
</dbReference>
<evidence type="ECO:0000313" key="7">
    <source>
        <dbReference type="Proteomes" id="UP000586918"/>
    </source>
</evidence>
<dbReference type="InterPro" id="IPR050191">
    <property type="entry name" value="ATP-dep_DNA_ligase"/>
</dbReference>
<dbReference type="EC" id="6.5.1.1" evidence="2"/>
<gene>
    <name evidence="6" type="ORF">HF519_13515</name>
</gene>
<dbReference type="PANTHER" id="PTHR45674:SF4">
    <property type="entry name" value="DNA LIGASE 1"/>
    <property type="match status" value="1"/>
</dbReference>
<accession>A0A848DJ52</accession>
<comment type="caution">
    <text evidence="6">The sequence shown here is derived from an EMBL/GenBank/DDBJ whole genome shotgun (WGS) entry which is preliminary data.</text>
</comment>
<dbReference type="GO" id="GO:0005524">
    <property type="term" value="F:ATP binding"/>
    <property type="evidence" value="ECO:0007669"/>
    <property type="project" value="InterPro"/>
</dbReference>
<dbReference type="Proteomes" id="UP000586918">
    <property type="component" value="Unassembled WGS sequence"/>
</dbReference>
<dbReference type="SUPFAM" id="SSF56091">
    <property type="entry name" value="DNA ligase/mRNA capping enzyme, catalytic domain"/>
    <property type="match status" value="1"/>
</dbReference>
<dbReference type="Pfam" id="PF04679">
    <property type="entry name" value="DNA_ligase_A_C"/>
    <property type="match status" value="1"/>
</dbReference>
<reference evidence="6 7" key="1">
    <citation type="submission" date="2020-04" db="EMBL/GenBank/DDBJ databases">
        <authorList>
            <person name="Klaysubun C."/>
            <person name="Duangmal K."/>
            <person name="Lipun K."/>
        </authorList>
    </citation>
    <scope>NUCLEOTIDE SEQUENCE [LARGE SCALE GENOMIC DNA]</scope>
    <source>
        <strain evidence="6 7">DSM 45300</strain>
    </source>
</reference>
<dbReference type="Gene3D" id="2.40.50.140">
    <property type="entry name" value="Nucleic acid-binding proteins"/>
    <property type="match status" value="1"/>
</dbReference>
<feature type="domain" description="ATP-dependent DNA ligase family profile" evidence="5">
    <location>
        <begin position="101"/>
        <end position="221"/>
    </location>
</feature>
<dbReference type="GO" id="GO:0006281">
    <property type="term" value="P:DNA repair"/>
    <property type="evidence" value="ECO:0007669"/>
    <property type="project" value="InterPro"/>
</dbReference>
<keyword evidence="7" id="KW-1185">Reference proteome</keyword>
<evidence type="ECO:0000256" key="1">
    <source>
        <dbReference type="ARBA" id="ARBA00007572"/>
    </source>
</evidence>
<dbReference type="InterPro" id="IPR012310">
    <property type="entry name" value="DNA_ligase_ATP-dep_cent"/>
</dbReference>
<dbReference type="Pfam" id="PF01068">
    <property type="entry name" value="DNA_ligase_A_M"/>
    <property type="match status" value="1"/>
</dbReference>
<evidence type="ECO:0000259" key="5">
    <source>
        <dbReference type="PROSITE" id="PS50160"/>
    </source>
</evidence>
<dbReference type="InterPro" id="IPR012309">
    <property type="entry name" value="DNA_ligase_ATP-dep_C"/>
</dbReference>
<evidence type="ECO:0000256" key="4">
    <source>
        <dbReference type="ARBA" id="ARBA00034003"/>
    </source>
</evidence>
<dbReference type="SUPFAM" id="SSF50249">
    <property type="entry name" value="Nucleic acid-binding proteins"/>
    <property type="match status" value="1"/>
</dbReference>
<dbReference type="PANTHER" id="PTHR45674">
    <property type="entry name" value="DNA LIGASE 1/3 FAMILY MEMBER"/>
    <property type="match status" value="1"/>
</dbReference>
<name>A0A848DJ52_9PSEU</name>